<organism evidence="2 3">
    <name type="scientific">Gymnopus androsaceus JB14</name>
    <dbReference type="NCBI Taxonomy" id="1447944"/>
    <lineage>
        <taxon>Eukaryota</taxon>
        <taxon>Fungi</taxon>
        <taxon>Dikarya</taxon>
        <taxon>Basidiomycota</taxon>
        <taxon>Agaricomycotina</taxon>
        <taxon>Agaricomycetes</taxon>
        <taxon>Agaricomycetidae</taxon>
        <taxon>Agaricales</taxon>
        <taxon>Marasmiineae</taxon>
        <taxon>Omphalotaceae</taxon>
        <taxon>Gymnopus</taxon>
    </lineage>
</organism>
<feature type="compositionally biased region" description="Polar residues" evidence="1">
    <location>
        <begin position="160"/>
        <end position="181"/>
    </location>
</feature>
<sequence>MAEYDLSLSQTQSLQAFLFAHSHLLPPDLQGLPSDLQSHLQAQQAGWLLTPSPTPEFSPQRASSSACDQPPTRPSSRATTGYMADDDGIGGRVDSPLYYDGEVSDLSDQVDTDYLGLPAVSDGESEISDFDSEESEEYSAVGTGKMTGPPHKHTHKCLLSDTTPNQSPDDPTSIPYNVQPK</sequence>
<gene>
    <name evidence="2" type="ORF">BT96DRAFT_1008354</name>
</gene>
<accession>A0A6A4GF73</accession>
<feature type="compositionally biased region" description="Acidic residues" evidence="1">
    <location>
        <begin position="123"/>
        <end position="137"/>
    </location>
</feature>
<feature type="region of interest" description="Disordered" evidence="1">
    <location>
        <begin position="49"/>
        <end position="96"/>
    </location>
</feature>
<dbReference type="Proteomes" id="UP000799118">
    <property type="component" value="Unassembled WGS sequence"/>
</dbReference>
<protein>
    <submittedName>
        <fullName evidence="2">Uncharacterized protein</fullName>
    </submittedName>
</protein>
<name>A0A6A4GF73_9AGAR</name>
<feature type="region of interest" description="Disordered" evidence="1">
    <location>
        <begin position="117"/>
        <end position="181"/>
    </location>
</feature>
<reference evidence="2" key="1">
    <citation type="journal article" date="2019" name="Environ. Microbiol.">
        <title>Fungal ecological strategies reflected in gene transcription - a case study of two litter decomposers.</title>
        <authorList>
            <person name="Barbi F."/>
            <person name="Kohler A."/>
            <person name="Barry K."/>
            <person name="Baskaran P."/>
            <person name="Daum C."/>
            <person name="Fauchery L."/>
            <person name="Ihrmark K."/>
            <person name="Kuo A."/>
            <person name="LaButti K."/>
            <person name="Lipzen A."/>
            <person name="Morin E."/>
            <person name="Grigoriev I.V."/>
            <person name="Henrissat B."/>
            <person name="Lindahl B."/>
            <person name="Martin F."/>
        </authorList>
    </citation>
    <scope>NUCLEOTIDE SEQUENCE</scope>
    <source>
        <strain evidence="2">JB14</strain>
    </source>
</reference>
<proteinExistence type="predicted"/>
<keyword evidence="3" id="KW-1185">Reference proteome</keyword>
<evidence type="ECO:0000313" key="2">
    <source>
        <dbReference type="EMBL" id="KAE9384164.1"/>
    </source>
</evidence>
<feature type="compositionally biased region" description="Polar residues" evidence="1">
    <location>
        <begin position="55"/>
        <end position="67"/>
    </location>
</feature>
<dbReference type="AlphaFoldDB" id="A0A6A4GF73"/>
<evidence type="ECO:0000256" key="1">
    <source>
        <dbReference type="SAM" id="MobiDB-lite"/>
    </source>
</evidence>
<dbReference type="EMBL" id="ML770206">
    <property type="protein sequence ID" value="KAE9384164.1"/>
    <property type="molecule type" value="Genomic_DNA"/>
</dbReference>
<evidence type="ECO:0000313" key="3">
    <source>
        <dbReference type="Proteomes" id="UP000799118"/>
    </source>
</evidence>